<evidence type="ECO:0000256" key="1">
    <source>
        <dbReference type="ARBA" id="ARBA00023054"/>
    </source>
</evidence>
<dbReference type="Proteomes" id="UP001652621">
    <property type="component" value="Unplaced"/>
</dbReference>
<feature type="compositionally biased region" description="Polar residues" evidence="3">
    <location>
        <begin position="128"/>
        <end position="139"/>
    </location>
</feature>
<dbReference type="PANTHER" id="PTHR15157">
    <property type="entry name" value="UV RADIATION RESISTANCE-ASSOCIATED GENE PROTEIN"/>
    <property type="match status" value="1"/>
</dbReference>
<sequence>MNIRPRCREWLPLSTQQLRLRNLSAIQGINIECNQTDCCSCSPSSSSSSTSVSPEAAQADTYCACPATLVYFTLHDHPENEPFYESEKLPLRLYLPVKWAEIHCLSMIKSNANCVCIKVWAKVKKSSTATAEGQNNNNGAGLEDNTKQRNKEPISALSLEFAKSRRQNIPPDKLLFTWGVFFSGLIPLSQNSEAKLNKNTLIFQMNDELFASPDNFTTENLREQLALNYERYSASVPKCSIPTPDEFTINSPHVSRSSSPTSVDWQRDLLRMSRTRYAQLNCVRTEVRTSYDLVKLLRLQQLQRQRLQTQRECVELTAEIKRLSLRCITKEQLLRKPRTTSLSSSSASLSGTASQYHSMGRTLSLLLAEQQRIDPHQLLHAQQLQQQLESLKSRQRLLHSVCDTFSKRIAYLSEKLTATIATRQQLEAWLEKSRQNLNKEKAELEDLSVQQLERRQRKRSVTQHVERRMSSLCIELREIYPICESGRGVYTICGVPFPSVEGYVYDSNNPNSVYISENITPMAISASLGYVAHLVEMISVIINRPLRNPIIYEGSRTRIKDIIKDIPTYTLREYPLYSRSSIPTKAMKYAINLLNQNIAQLSYEITGKRCDIRCTIGNILHIFEMFVEIEQNKREIHSNIRTLPRKRLIINDNTNELYCLTNENHHHHNEDPYINTSINNGKDYSLSKSHSSVDMNHMQPPTITMHRHNLTNFPLTAENLRLSSHLNSKPIDIQKEHNIMLQNNQQRICRSAGSYTDSEDERECHSSMAKGFSNSDSNLTLQSQSGHI</sequence>
<feature type="coiled-coil region" evidence="2">
    <location>
        <begin position="423"/>
        <end position="454"/>
    </location>
</feature>
<name>A0A9J7I6C3_MUSDO</name>
<dbReference type="STRING" id="7370.A0A1I8M6S8"/>
<feature type="region of interest" description="Disordered" evidence="3">
    <location>
        <begin position="767"/>
        <end position="788"/>
    </location>
</feature>
<protein>
    <submittedName>
        <fullName evidence="5">UV radiation resistance-associated gene protein</fullName>
    </submittedName>
</protein>
<proteinExistence type="predicted"/>
<organism evidence="4 5">
    <name type="scientific">Musca domestica</name>
    <name type="common">House fly</name>
    <dbReference type="NCBI Taxonomy" id="7370"/>
    <lineage>
        <taxon>Eukaryota</taxon>
        <taxon>Metazoa</taxon>
        <taxon>Ecdysozoa</taxon>
        <taxon>Arthropoda</taxon>
        <taxon>Hexapoda</taxon>
        <taxon>Insecta</taxon>
        <taxon>Pterygota</taxon>
        <taxon>Neoptera</taxon>
        <taxon>Endopterygota</taxon>
        <taxon>Diptera</taxon>
        <taxon>Brachycera</taxon>
        <taxon>Muscomorpha</taxon>
        <taxon>Muscoidea</taxon>
        <taxon>Muscidae</taxon>
        <taxon>Musca</taxon>
    </lineage>
</organism>
<dbReference type="OrthoDB" id="72772at2759"/>
<dbReference type="RefSeq" id="XP_005188791.2">
    <property type="nucleotide sequence ID" value="XM_005188734.4"/>
</dbReference>
<evidence type="ECO:0000256" key="3">
    <source>
        <dbReference type="SAM" id="MobiDB-lite"/>
    </source>
</evidence>
<evidence type="ECO:0000313" key="5">
    <source>
        <dbReference type="RefSeq" id="XP_005188791.2"/>
    </source>
</evidence>
<dbReference type="PANTHER" id="PTHR15157:SF5">
    <property type="entry name" value="UV RADIATION RESISTANCE-ASSOCIATED GENE PROTEIN"/>
    <property type="match status" value="1"/>
</dbReference>
<keyword evidence="4" id="KW-1185">Reference proteome</keyword>
<dbReference type="eggNOG" id="KOG2896">
    <property type="taxonomic scope" value="Eukaryota"/>
</dbReference>
<reference evidence="5" key="1">
    <citation type="submission" date="2025-08" db="UniProtKB">
        <authorList>
            <consortium name="RefSeq"/>
        </authorList>
    </citation>
    <scope>IDENTIFICATION</scope>
    <source>
        <strain evidence="5">Aabys</strain>
        <tissue evidence="5">Whole body</tissue>
    </source>
</reference>
<accession>A0A9J7I6C3</accession>
<gene>
    <name evidence="5" type="primary">LOC101895570</name>
</gene>
<dbReference type="VEuPathDB" id="VectorBase:MDOA001815"/>
<dbReference type="GeneID" id="101895570"/>
<dbReference type="VEuPathDB" id="VectorBase:MDOMA2_012491"/>
<feature type="region of interest" description="Disordered" evidence="3">
    <location>
        <begin position="128"/>
        <end position="149"/>
    </location>
</feature>
<evidence type="ECO:0000313" key="4">
    <source>
        <dbReference type="Proteomes" id="UP001652621"/>
    </source>
</evidence>
<feature type="compositionally biased region" description="Polar residues" evidence="3">
    <location>
        <begin position="772"/>
        <end position="788"/>
    </location>
</feature>
<keyword evidence="1 2" id="KW-0175">Coiled coil</keyword>
<evidence type="ECO:0000256" key="2">
    <source>
        <dbReference type="SAM" id="Coils"/>
    </source>
</evidence>
<feature type="coiled-coil region" evidence="2">
    <location>
        <begin position="299"/>
        <end position="326"/>
    </location>
</feature>